<dbReference type="InterPro" id="IPR036425">
    <property type="entry name" value="MoaB/Mog-like_dom_sf"/>
</dbReference>
<proteinExistence type="predicted"/>
<organism evidence="1">
    <name type="scientific">Fusobacterium nucleatum</name>
    <dbReference type="NCBI Taxonomy" id="851"/>
    <lineage>
        <taxon>Bacteria</taxon>
        <taxon>Fusobacteriati</taxon>
        <taxon>Fusobacteriota</taxon>
        <taxon>Fusobacteriia</taxon>
        <taxon>Fusobacteriales</taxon>
        <taxon>Fusobacteriaceae</taxon>
        <taxon>Fusobacterium</taxon>
    </lineage>
</organism>
<name>A0A3P1VEF6_FUSNU</name>
<dbReference type="AlphaFoldDB" id="A0A3P1VEF6"/>
<accession>A0A3P1VEF6</accession>
<sequence length="64" mass="6783">FKGVPIQPGNMLTVGVLKKTYIVGVPGASIHSSKTSLDLLLPKIFSNSPVNKDEFIKMSVGGLL</sequence>
<feature type="non-terminal residue" evidence="1">
    <location>
        <position position="1"/>
    </location>
</feature>
<dbReference type="SUPFAM" id="SSF53218">
    <property type="entry name" value="Molybdenum cofactor biosynthesis proteins"/>
    <property type="match status" value="1"/>
</dbReference>
<protein>
    <submittedName>
        <fullName evidence="1">Molybdopterin biosynthesis protein</fullName>
    </submittedName>
</protein>
<gene>
    <name evidence="1" type="ORF">EII28_12515</name>
</gene>
<reference evidence="1" key="1">
    <citation type="submission" date="2018-11" db="EMBL/GenBank/DDBJ databases">
        <title>Genomes From Bacteria Associated with the Canine Oral Cavity: a Test Case for Automated Genome-Based Taxonomic Assignment.</title>
        <authorList>
            <person name="Coil D.A."/>
            <person name="Jospin G."/>
            <person name="Darling A.E."/>
            <person name="Wallis C."/>
            <person name="Davis I.J."/>
            <person name="Harris S."/>
            <person name="Eisen J.A."/>
            <person name="Holcombe L.J."/>
            <person name="O'Flynn C."/>
        </authorList>
    </citation>
    <scope>NUCLEOTIDE SEQUENCE [LARGE SCALE GENOMIC DNA]</scope>
    <source>
        <strain evidence="1">OH5060</strain>
    </source>
</reference>
<dbReference type="EMBL" id="RQZD01000160">
    <property type="protein sequence ID" value="RRD32067.1"/>
    <property type="molecule type" value="Genomic_DNA"/>
</dbReference>
<evidence type="ECO:0000313" key="1">
    <source>
        <dbReference type="EMBL" id="RRD32067.1"/>
    </source>
</evidence>
<comment type="caution">
    <text evidence="1">The sequence shown here is derived from an EMBL/GenBank/DDBJ whole genome shotgun (WGS) entry which is preliminary data.</text>
</comment>